<dbReference type="Pfam" id="PF00534">
    <property type="entry name" value="Glycos_transf_1"/>
    <property type="match status" value="1"/>
</dbReference>
<gene>
    <name evidence="2" type="ORF">DJ568_01935</name>
</gene>
<dbReference type="PANTHER" id="PTHR12526">
    <property type="entry name" value="GLYCOSYLTRANSFERASE"/>
    <property type="match status" value="1"/>
</dbReference>
<feature type="domain" description="Glycosyl transferase family 1" evidence="1">
    <location>
        <begin position="194"/>
        <end position="362"/>
    </location>
</feature>
<comment type="caution">
    <text evidence="2">The sequence shown here is derived from an EMBL/GenBank/DDBJ whole genome shotgun (WGS) entry which is preliminary data.</text>
</comment>
<dbReference type="EMBL" id="QGDC01000001">
    <property type="protein sequence ID" value="RCH56644.1"/>
    <property type="molecule type" value="Genomic_DNA"/>
</dbReference>
<dbReference type="RefSeq" id="WP_114003541.1">
    <property type="nucleotide sequence ID" value="NZ_QGDC01000001.1"/>
</dbReference>
<evidence type="ECO:0000313" key="3">
    <source>
        <dbReference type="Proteomes" id="UP000253209"/>
    </source>
</evidence>
<name>A0A367GT87_9SPHI</name>
<dbReference type="AlphaFoldDB" id="A0A367GT87"/>
<sequence>MPKRVLYSIYQTTNHSNGGVNSMTQILEQDADLEPVILTNREGPFNARWKARGWKIIKSNIKWGSKDSKQGRLAKIADIIKSNYLAYRTLKSNKLKALYCNDIQGFWCAYFGGRMAGAKVIFNLRDTKSADELSSLKKWTFIAQKADIIVVLSEEMKDFVLNKLLDGNGSQKIFVTYSIVKHDLFKPVDKPESDRLRAELGIPLNQFAISYVAAFNEKKAQLPFIQQVVSKFKDTADAHFYFIGDFHPDSNDYARQCLDAVKEMNIEHLVSFIGHDSRMDRWYKVSDLVAIASNKEGLARCMIEAISCGTPVISFDVCSAREILEERECGEVIGMNNYDDFYQAILQLKNEPARLTQYGKNGVALSKALFSKDAVMEKYQNIYNKIATFV</sequence>
<dbReference type="Gene3D" id="3.40.50.2000">
    <property type="entry name" value="Glycogen Phosphorylase B"/>
    <property type="match status" value="2"/>
</dbReference>
<protein>
    <recommendedName>
        <fullName evidence="1">Glycosyl transferase family 1 domain-containing protein</fullName>
    </recommendedName>
</protein>
<dbReference type="CDD" id="cd03801">
    <property type="entry name" value="GT4_PimA-like"/>
    <property type="match status" value="1"/>
</dbReference>
<reference evidence="2 3" key="1">
    <citation type="submission" date="2018-05" db="EMBL/GenBank/DDBJ databases">
        <title>Mucilaginibacter hurinus sp. nov., isolated from briquette warehouse soil.</title>
        <authorList>
            <person name="Choi L."/>
        </authorList>
    </citation>
    <scope>NUCLEOTIDE SEQUENCE [LARGE SCALE GENOMIC DNA]</scope>
    <source>
        <strain evidence="2 3">ZR32</strain>
    </source>
</reference>
<accession>A0A367GT87</accession>
<proteinExistence type="predicted"/>
<dbReference type="OrthoDB" id="9810929at2"/>
<keyword evidence="3" id="KW-1185">Reference proteome</keyword>
<evidence type="ECO:0000259" key="1">
    <source>
        <dbReference type="Pfam" id="PF00534"/>
    </source>
</evidence>
<dbReference type="InterPro" id="IPR001296">
    <property type="entry name" value="Glyco_trans_1"/>
</dbReference>
<dbReference type="PANTHER" id="PTHR12526:SF630">
    <property type="entry name" value="GLYCOSYLTRANSFERASE"/>
    <property type="match status" value="1"/>
</dbReference>
<dbReference type="Proteomes" id="UP000253209">
    <property type="component" value="Unassembled WGS sequence"/>
</dbReference>
<dbReference type="SUPFAM" id="SSF53756">
    <property type="entry name" value="UDP-Glycosyltransferase/glycogen phosphorylase"/>
    <property type="match status" value="1"/>
</dbReference>
<organism evidence="2 3">
    <name type="scientific">Mucilaginibacter hurinus</name>
    <dbReference type="NCBI Taxonomy" id="2201324"/>
    <lineage>
        <taxon>Bacteria</taxon>
        <taxon>Pseudomonadati</taxon>
        <taxon>Bacteroidota</taxon>
        <taxon>Sphingobacteriia</taxon>
        <taxon>Sphingobacteriales</taxon>
        <taxon>Sphingobacteriaceae</taxon>
        <taxon>Mucilaginibacter</taxon>
    </lineage>
</organism>
<evidence type="ECO:0000313" key="2">
    <source>
        <dbReference type="EMBL" id="RCH56644.1"/>
    </source>
</evidence>
<dbReference type="GO" id="GO:0016757">
    <property type="term" value="F:glycosyltransferase activity"/>
    <property type="evidence" value="ECO:0007669"/>
    <property type="project" value="InterPro"/>
</dbReference>